<dbReference type="InterPro" id="IPR000719">
    <property type="entry name" value="Prot_kinase_dom"/>
</dbReference>
<keyword evidence="7" id="KW-0067">ATP-binding</keyword>
<evidence type="ECO:0000256" key="7">
    <source>
        <dbReference type="ARBA" id="ARBA00022840"/>
    </source>
</evidence>
<gene>
    <name evidence="11" type="ORF">Syun_025870</name>
</gene>
<keyword evidence="5" id="KW-0547">Nucleotide-binding</keyword>
<dbReference type="Gene3D" id="3.30.200.20">
    <property type="entry name" value="Phosphorylase Kinase, domain 1"/>
    <property type="match status" value="1"/>
</dbReference>
<evidence type="ECO:0000256" key="5">
    <source>
        <dbReference type="ARBA" id="ARBA00022741"/>
    </source>
</evidence>
<comment type="catalytic activity">
    <reaction evidence="9">
        <text>L-seryl-[protein] + ATP = O-phospho-L-seryl-[protein] + ADP + H(+)</text>
        <dbReference type="Rhea" id="RHEA:17989"/>
        <dbReference type="Rhea" id="RHEA-COMP:9863"/>
        <dbReference type="Rhea" id="RHEA-COMP:11604"/>
        <dbReference type="ChEBI" id="CHEBI:15378"/>
        <dbReference type="ChEBI" id="CHEBI:29999"/>
        <dbReference type="ChEBI" id="CHEBI:30616"/>
        <dbReference type="ChEBI" id="CHEBI:83421"/>
        <dbReference type="ChEBI" id="CHEBI:456216"/>
        <dbReference type="EC" id="2.7.11.1"/>
    </reaction>
</comment>
<keyword evidence="12" id="KW-1185">Reference proteome</keyword>
<dbReference type="Pfam" id="PF00069">
    <property type="entry name" value="Pkinase"/>
    <property type="match status" value="1"/>
</dbReference>
<evidence type="ECO:0000313" key="11">
    <source>
        <dbReference type="EMBL" id="KAK9098825.1"/>
    </source>
</evidence>
<dbReference type="PROSITE" id="PS50011">
    <property type="entry name" value="PROTEIN_KINASE_DOM"/>
    <property type="match status" value="1"/>
</dbReference>
<comment type="similarity">
    <text evidence="1">Belongs to the protein kinase superfamily. AGC Ser/Thr protein kinase family.</text>
</comment>
<comment type="catalytic activity">
    <reaction evidence="8">
        <text>L-threonyl-[protein] + ATP = O-phospho-L-threonyl-[protein] + ADP + H(+)</text>
        <dbReference type="Rhea" id="RHEA:46608"/>
        <dbReference type="Rhea" id="RHEA-COMP:11060"/>
        <dbReference type="Rhea" id="RHEA-COMP:11605"/>
        <dbReference type="ChEBI" id="CHEBI:15378"/>
        <dbReference type="ChEBI" id="CHEBI:30013"/>
        <dbReference type="ChEBI" id="CHEBI:30616"/>
        <dbReference type="ChEBI" id="CHEBI:61977"/>
        <dbReference type="ChEBI" id="CHEBI:456216"/>
        <dbReference type="EC" id="2.7.11.1"/>
    </reaction>
</comment>
<dbReference type="InterPro" id="IPR011009">
    <property type="entry name" value="Kinase-like_dom_sf"/>
</dbReference>
<dbReference type="AlphaFoldDB" id="A0AAP0EV36"/>
<protein>
    <recommendedName>
        <fullName evidence="2">non-specific serine/threonine protein kinase</fullName>
        <ecNumber evidence="2">2.7.11.1</ecNumber>
    </recommendedName>
</protein>
<dbReference type="PROSITE" id="PS00108">
    <property type="entry name" value="PROTEIN_KINASE_ST"/>
    <property type="match status" value="1"/>
</dbReference>
<reference evidence="11 12" key="1">
    <citation type="submission" date="2024-01" db="EMBL/GenBank/DDBJ databases">
        <title>Genome assemblies of Stephania.</title>
        <authorList>
            <person name="Yang L."/>
        </authorList>
    </citation>
    <scope>NUCLEOTIDE SEQUENCE [LARGE SCALE GENOMIC DNA]</scope>
    <source>
        <strain evidence="11">YNDBR</strain>
        <tissue evidence="11">Leaf</tissue>
    </source>
</reference>
<dbReference type="Proteomes" id="UP001420932">
    <property type="component" value="Unassembled WGS sequence"/>
</dbReference>
<evidence type="ECO:0000256" key="3">
    <source>
        <dbReference type="ARBA" id="ARBA00022527"/>
    </source>
</evidence>
<dbReference type="FunFam" id="1.10.510.10:FF:000294">
    <property type="entry name" value="Serine/threonine-protein kinase OXI1"/>
    <property type="match status" value="1"/>
</dbReference>
<feature type="domain" description="Protein kinase" evidence="10">
    <location>
        <begin position="1"/>
        <end position="211"/>
    </location>
</feature>
<dbReference type="EMBL" id="JBBNAF010000011">
    <property type="protein sequence ID" value="KAK9098825.1"/>
    <property type="molecule type" value="Genomic_DNA"/>
</dbReference>
<dbReference type="EC" id="2.7.11.1" evidence="2"/>
<dbReference type="Gene3D" id="1.10.510.10">
    <property type="entry name" value="Transferase(Phosphotransferase) domain 1"/>
    <property type="match status" value="1"/>
</dbReference>
<evidence type="ECO:0000259" key="10">
    <source>
        <dbReference type="PROSITE" id="PS50011"/>
    </source>
</evidence>
<accession>A0AAP0EV36</accession>
<proteinExistence type="inferred from homology"/>
<evidence type="ECO:0000256" key="1">
    <source>
        <dbReference type="ARBA" id="ARBA00009903"/>
    </source>
</evidence>
<sequence length="211" mass="23639">MLISRSLFCLSLLIFFFVGQVGLDNFRLLRRLGSGDLGNVYLCQLRSPALGNPKECLYAMKVVDREALAFGNNYAGGDLHSLRLKQPSRRFNVSSAKFYAAETLVALEYLHMMGIVYRDLKPENVLVREDGHIMLSDFDPLLLKLERWQNDQVEGHKLCNVEQLNTNISSLSLRLCCDSLSSSLLLRVRGPSIRDQASSDLGFCSSASLNC</sequence>
<name>A0AAP0EV36_9MAGN</name>
<evidence type="ECO:0000256" key="8">
    <source>
        <dbReference type="ARBA" id="ARBA00047899"/>
    </source>
</evidence>
<evidence type="ECO:0000256" key="9">
    <source>
        <dbReference type="ARBA" id="ARBA00048679"/>
    </source>
</evidence>
<dbReference type="InterPro" id="IPR008271">
    <property type="entry name" value="Ser/Thr_kinase_AS"/>
</dbReference>
<evidence type="ECO:0000313" key="12">
    <source>
        <dbReference type="Proteomes" id="UP001420932"/>
    </source>
</evidence>
<dbReference type="SMART" id="SM00220">
    <property type="entry name" value="S_TKc"/>
    <property type="match status" value="1"/>
</dbReference>
<evidence type="ECO:0000256" key="6">
    <source>
        <dbReference type="ARBA" id="ARBA00022777"/>
    </source>
</evidence>
<dbReference type="GO" id="GO:0005524">
    <property type="term" value="F:ATP binding"/>
    <property type="evidence" value="ECO:0007669"/>
    <property type="project" value="UniProtKB-KW"/>
</dbReference>
<dbReference type="SUPFAM" id="SSF56112">
    <property type="entry name" value="Protein kinase-like (PK-like)"/>
    <property type="match status" value="1"/>
</dbReference>
<comment type="caution">
    <text evidence="11">The sequence shown here is derived from an EMBL/GenBank/DDBJ whole genome shotgun (WGS) entry which is preliminary data.</text>
</comment>
<keyword evidence="4" id="KW-0808">Transferase</keyword>
<dbReference type="PANTHER" id="PTHR45637">
    <property type="entry name" value="FLIPPASE KINASE 1-RELATED"/>
    <property type="match status" value="1"/>
</dbReference>
<keyword evidence="6" id="KW-0418">Kinase</keyword>
<keyword evidence="3" id="KW-0723">Serine/threonine-protein kinase</keyword>
<evidence type="ECO:0000256" key="2">
    <source>
        <dbReference type="ARBA" id="ARBA00012513"/>
    </source>
</evidence>
<organism evidence="11 12">
    <name type="scientific">Stephania yunnanensis</name>
    <dbReference type="NCBI Taxonomy" id="152371"/>
    <lineage>
        <taxon>Eukaryota</taxon>
        <taxon>Viridiplantae</taxon>
        <taxon>Streptophyta</taxon>
        <taxon>Embryophyta</taxon>
        <taxon>Tracheophyta</taxon>
        <taxon>Spermatophyta</taxon>
        <taxon>Magnoliopsida</taxon>
        <taxon>Ranunculales</taxon>
        <taxon>Menispermaceae</taxon>
        <taxon>Menispermoideae</taxon>
        <taxon>Cissampelideae</taxon>
        <taxon>Stephania</taxon>
    </lineage>
</organism>
<evidence type="ECO:0000256" key="4">
    <source>
        <dbReference type="ARBA" id="ARBA00022679"/>
    </source>
</evidence>
<dbReference type="GO" id="GO:0004674">
    <property type="term" value="F:protein serine/threonine kinase activity"/>
    <property type="evidence" value="ECO:0007669"/>
    <property type="project" value="UniProtKB-KW"/>
</dbReference>